<dbReference type="RefSeq" id="WP_180282067.1">
    <property type="nucleotide sequence ID" value="NZ_JABFDB010000006.1"/>
</dbReference>
<keyword evidence="1" id="KW-0573">Peptidoglycan synthesis</keyword>
<evidence type="ECO:0000259" key="2">
    <source>
        <dbReference type="PROSITE" id="PS52029"/>
    </source>
</evidence>
<dbReference type="PANTHER" id="PTHR38589">
    <property type="entry name" value="BLR0621 PROTEIN"/>
    <property type="match status" value="1"/>
</dbReference>
<evidence type="ECO:0000313" key="4">
    <source>
        <dbReference type="Proteomes" id="UP000584642"/>
    </source>
</evidence>
<evidence type="ECO:0000313" key="3">
    <source>
        <dbReference type="EMBL" id="NYZ20310.1"/>
    </source>
</evidence>
<dbReference type="EMBL" id="JABFDB010000006">
    <property type="protein sequence ID" value="NYZ20310.1"/>
    <property type="molecule type" value="Genomic_DNA"/>
</dbReference>
<proteinExistence type="predicted"/>
<dbReference type="Proteomes" id="UP000584642">
    <property type="component" value="Unassembled WGS sequence"/>
</dbReference>
<reference evidence="3 4" key="1">
    <citation type="submission" date="2020-05" db="EMBL/GenBank/DDBJ databases">
        <title>Azospirillum oleiclasticum sp. nov, a nitrogen-fixing and heavy crude oil-emulsifying bacterium isolated from the crude oil of Yumen Oilfield.</title>
        <authorList>
            <person name="Wu D."/>
            <person name="Cai M."/>
            <person name="Zhang X."/>
        </authorList>
    </citation>
    <scope>NUCLEOTIDE SEQUENCE [LARGE SCALE GENOMIC DNA]</scope>
    <source>
        <strain evidence="3 4">ROY-1-1-2</strain>
    </source>
</reference>
<dbReference type="Pfam" id="PF03734">
    <property type="entry name" value="YkuD"/>
    <property type="match status" value="1"/>
</dbReference>
<keyword evidence="1" id="KW-0133">Cell shape</keyword>
<organism evidence="3 4">
    <name type="scientific">Azospirillum oleiclasticum</name>
    <dbReference type="NCBI Taxonomy" id="2735135"/>
    <lineage>
        <taxon>Bacteria</taxon>
        <taxon>Pseudomonadati</taxon>
        <taxon>Pseudomonadota</taxon>
        <taxon>Alphaproteobacteria</taxon>
        <taxon>Rhodospirillales</taxon>
        <taxon>Azospirillaceae</taxon>
        <taxon>Azospirillum</taxon>
    </lineage>
</organism>
<keyword evidence="1" id="KW-0961">Cell wall biogenesis/degradation</keyword>
<comment type="pathway">
    <text evidence="1">Cell wall biogenesis; peptidoglycan biosynthesis.</text>
</comment>
<feature type="active site" description="Proton donor/acceptor" evidence="1">
    <location>
        <position position="128"/>
    </location>
</feature>
<keyword evidence="4" id="KW-1185">Reference proteome</keyword>
<feature type="domain" description="L,D-TPase catalytic" evidence="2">
    <location>
        <begin position="1"/>
        <end position="164"/>
    </location>
</feature>
<evidence type="ECO:0000256" key="1">
    <source>
        <dbReference type="PROSITE-ProRule" id="PRU01373"/>
    </source>
</evidence>
<comment type="caution">
    <text evidence="3">The sequence shown here is derived from an EMBL/GenBank/DDBJ whole genome shotgun (WGS) entry which is preliminary data.</text>
</comment>
<name>A0ABX2T7M0_9PROT</name>
<dbReference type="PANTHER" id="PTHR38589:SF1">
    <property type="entry name" value="BLR0621 PROTEIN"/>
    <property type="match status" value="1"/>
</dbReference>
<dbReference type="InterPro" id="IPR005490">
    <property type="entry name" value="LD_TPept_cat_dom"/>
</dbReference>
<feature type="active site" description="Nucleophile" evidence="1">
    <location>
        <position position="140"/>
    </location>
</feature>
<protein>
    <submittedName>
        <fullName evidence="3">L,D-transpeptidase family protein</fullName>
    </submittedName>
</protein>
<sequence>MEIRVYADGRLDWPGGSLPCRLGRGGVRADKREGDGATPVGRFPLRRVLWRADRLARPATALPCDAIATDDGWCDDPAHPAYNRPVRLPFAPSHEELWRADGLYDVIVVLGHNDDPVVPGMGSAVFLHVADPAGAPTAGCVALPLPDLLRLLADCAPGDALVVTEG</sequence>
<gene>
    <name evidence="3" type="ORF">HND93_11350</name>
</gene>
<dbReference type="PROSITE" id="PS52029">
    <property type="entry name" value="LD_TPASE"/>
    <property type="match status" value="1"/>
</dbReference>
<accession>A0ABX2T7M0</accession>